<keyword evidence="5" id="KW-0479">Metal-binding</keyword>
<comment type="caution">
    <text evidence="9">The sequence shown here is derived from an EMBL/GenBank/DDBJ whole genome shotgun (WGS) entry which is preliminary data.</text>
</comment>
<evidence type="ECO:0000259" key="8">
    <source>
        <dbReference type="SMART" id="SM01011"/>
    </source>
</evidence>
<dbReference type="Gene3D" id="3.40.350.10">
    <property type="entry name" value="Creatinase/prolidase N-terminal domain"/>
    <property type="match status" value="1"/>
</dbReference>
<dbReference type="EMBL" id="VNHX01000010">
    <property type="protein sequence ID" value="TYP95784.1"/>
    <property type="molecule type" value="Genomic_DNA"/>
</dbReference>
<dbReference type="InterPro" id="IPR000994">
    <property type="entry name" value="Pept_M24"/>
</dbReference>
<comment type="similarity">
    <text evidence="3">Belongs to the peptidase M24B family.</text>
</comment>
<comment type="cofactor">
    <cofactor evidence="2">
        <name>Mn(2+)</name>
        <dbReference type="ChEBI" id="CHEBI:29035"/>
    </cofactor>
</comment>
<keyword evidence="6" id="KW-0378">Hydrolase</keyword>
<evidence type="ECO:0000256" key="7">
    <source>
        <dbReference type="ARBA" id="ARBA00023211"/>
    </source>
</evidence>
<dbReference type="InterPro" id="IPR036005">
    <property type="entry name" value="Creatinase/aminopeptidase-like"/>
</dbReference>
<dbReference type="GO" id="GO:0005829">
    <property type="term" value="C:cytosol"/>
    <property type="evidence" value="ECO:0007669"/>
    <property type="project" value="TreeGrafter"/>
</dbReference>
<dbReference type="GO" id="GO:0030145">
    <property type="term" value="F:manganese ion binding"/>
    <property type="evidence" value="ECO:0007669"/>
    <property type="project" value="InterPro"/>
</dbReference>
<dbReference type="Pfam" id="PF00557">
    <property type="entry name" value="Peptidase_M24"/>
    <property type="match status" value="1"/>
</dbReference>
<keyword evidence="7" id="KW-0464">Manganese</keyword>
<dbReference type="Pfam" id="PF05195">
    <property type="entry name" value="AMP_N"/>
    <property type="match status" value="1"/>
</dbReference>
<dbReference type="SUPFAM" id="SSF55920">
    <property type="entry name" value="Creatinase/aminopeptidase"/>
    <property type="match status" value="1"/>
</dbReference>
<dbReference type="InterPro" id="IPR007865">
    <property type="entry name" value="Aminopep_P_N"/>
</dbReference>
<gene>
    <name evidence="9" type="ORF">BC792_110112</name>
</gene>
<dbReference type="InterPro" id="IPR052433">
    <property type="entry name" value="X-Pro_dipept-like"/>
</dbReference>
<keyword evidence="9" id="KW-0645">Protease</keyword>
<dbReference type="SUPFAM" id="SSF53092">
    <property type="entry name" value="Creatinase/prolidase N-terminal domain"/>
    <property type="match status" value="1"/>
</dbReference>
<feature type="domain" description="Aminopeptidase P N-terminal" evidence="8">
    <location>
        <begin position="2"/>
        <end position="134"/>
    </location>
</feature>
<dbReference type="PANTHER" id="PTHR43226:SF4">
    <property type="entry name" value="XAA-PRO AMINOPEPTIDASE 3"/>
    <property type="match status" value="1"/>
</dbReference>
<evidence type="ECO:0000256" key="2">
    <source>
        <dbReference type="ARBA" id="ARBA00001936"/>
    </source>
</evidence>
<proteinExistence type="inferred from homology"/>
<evidence type="ECO:0000256" key="3">
    <source>
        <dbReference type="ARBA" id="ARBA00008766"/>
    </source>
</evidence>
<dbReference type="AlphaFoldDB" id="A0A5S5DJJ3"/>
<evidence type="ECO:0000256" key="4">
    <source>
        <dbReference type="ARBA" id="ARBA00012574"/>
    </source>
</evidence>
<dbReference type="GO" id="GO:0006508">
    <property type="term" value="P:proteolysis"/>
    <property type="evidence" value="ECO:0007669"/>
    <property type="project" value="TreeGrafter"/>
</dbReference>
<keyword evidence="9" id="KW-0031">Aminopeptidase</keyword>
<comment type="catalytic activity">
    <reaction evidence="1">
        <text>Release of any N-terminal amino acid, including proline, that is linked to proline, even from a dipeptide or tripeptide.</text>
        <dbReference type="EC" id="3.4.11.9"/>
    </reaction>
</comment>
<dbReference type="RefSeq" id="WP_148908697.1">
    <property type="nucleotide sequence ID" value="NZ_VNHX01000010.1"/>
</dbReference>
<accession>A0A5S5DJJ3</accession>
<keyword evidence="10" id="KW-1185">Reference proteome</keyword>
<evidence type="ECO:0000256" key="5">
    <source>
        <dbReference type="ARBA" id="ARBA00022723"/>
    </source>
</evidence>
<name>A0A5S5DJJ3_9SPHI</name>
<dbReference type="OrthoDB" id="9806388at2"/>
<protein>
    <recommendedName>
        <fullName evidence="4">Xaa-Pro aminopeptidase</fullName>
        <ecNumber evidence="4">3.4.11.9</ecNumber>
    </recommendedName>
</protein>
<evidence type="ECO:0000313" key="9">
    <source>
        <dbReference type="EMBL" id="TYP95784.1"/>
    </source>
</evidence>
<dbReference type="SMART" id="SM01011">
    <property type="entry name" value="AMP_N"/>
    <property type="match status" value="1"/>
</dbReference>
<dbReference type="InterPro" id="IPR029149">
    <property type="entry name" value="Creatin/AminoP/Spt16_N"/>
</dbReference>
<sequence length="463" mass="52639">MFSVDTYQRRRATLRHQVKNGVLLFLGNIDNPINFEHNTYPFRQDSTFLYYFGIQQAGLAALIDLDEQRTIVFGDELTMDQIVWMGRQETLREKCAGAGVGEVLPFGLLTTYLSEAVNKGRVIHYLPPYQAYNKILLHELLKQPITSLTGSVSFIEAVVAQRSIKEEQELEEIEKAVEVSVEMHLLALRLARPGMREREITNAIQHFAADRGCPLSYPPIVTVHGEILHNAYQQNHLREGQLLLNDSGAETALGYAADLTRTFPVSKRFTSRQREIYDIVHMAFQRANSLLRPGIPFKEVHLHACESLVEGLISIGLMKGDPKEAVSHHAHTLFFQCGLGHMMGLDVHDMEDLGEQYVGYTSDEPKDTATFGLKSLRLGRNLQTGFVLTVEPGIYFIPELIDMWQSEHKLQEFINYDKLRDYRDFGGVRIEDNFVITDDGSRRLGPELIHTADDIEHYKAQHA</sequence>
<evidence type="ECO:0000256" key="1">
    <source>
        <dbReference type="ARBA" id="ARBA00001424"/>
    </source>
</evidence>
<dbReference type="CDD" id="cd01087">
    <property type="entry name" value="Prolidase"/>
    <property type="match status" value="1"/>
</dbReference>
<dbReference type="Proteomes" id="UP000325105">
    <property type="component" value="Unassembled WGS sequence"/>
</dbReference>
<dbReference type="GO" id="GO:0070006">
    <property type="term" value="F:metalloaminopeptidase activity"/>
    <property type="evidence" value="ECO:0007669"/>
    <property type="project" value="InterPro"/>
</dbReference>
<dbReference type="EC" id="3.4.11.9" evidence="4"/>
<organism evidence="9 10">
    <name type="scientific">Sphingobacterium allocomposti</name>
    <dbReference type="NCBI Taxonomy" id="415956"/>
    <lineage>
        <taxon>Bacteria</taxon>
        <taxon>Pseudomonadati</taxon>
        <taxon>Bacteroidota</taxon>
        <taxon>Sphingobacteriia</taxon>
        <taxon>Sphingobacteriales</taxon>
        <taxon>Sphingobacteriaceae</taxon>
        <taxon>Sphingobacterium</taxon>
    </lineage>
</organism>
<evidence type="ECO:0000256" key="6">
    <source>
        <dbReference type="ARBA" id="ARBA00022801"/>
    </source>
</evidence>
<evidence type="ECO:0000313" key="10">
    <source>
        <dbReference type="Proteomes" id="UP000325105"/>
    </source>
</evidence>
<dbReference type="PANTHER" id="PTHR43226">
    <property type="entry name" value="XAA-PRO AMINOPEPTIDASE 3"/>
    <property type="match status" value="1"/>
</dbReference>
<reference evidence="9 10" key="1">
    <citation type="submission" date="2019-07" db="EMBL/GenBank/DDBJ databases">
        <title>Genomic Encyclopedia of Archaeal and Bacterial Type Strains, Phase II (KMG-II): from individual species to whole genera.</title>
        <authorList>
            <person name="Goeker M."/>
        </authorList>
    </citation>
    <scope>NUCLEOTIDE SEQUENCE [LARGE SCALE GENOMIC DNA]</scope>
    <source>
        <strain evidence="9 10">DSM 18850</strain>
    </source>
</reference>
<dbReference type="Gene3D" id="3.90.230.10">
    <property type="entry name" value="Creatinase/methionine aminopeptidase superfamily"/>
    <property type="match status" value="1"/>
</dbReference>